<reference evidence="3 4" key="1">
    <citation type="submission" date="2011-02" db="EMBL/GenBank/DDBJ databases">
        <title>The Genome Sequence of Sphaeroforma arctica JP610.</title>
        <authorList>
            <consortium name="The Broad Institute Genome Sequencing Platform"/>
            <person name="Russ C."/>
            <person name="Cuomo C."/>
            <person name="Young S.K."/>
            <person name="Zeng Q."/>
            <person name="Gargeya S."/>
            <person name="Alvarado L."/>
            <person name="Berlin A."/>
            <person name="Chapman S.B."/>
            <person name="Chen Z."/>
            <person name="Freedman E."/>
            <person name="Gellesch M."/>
            <person name="Goldberg J."/>
            <person name="Griggs A."/>
            <person name="Gujja S."/>
            <person name="Heilman E."/>
            <person name="Heiman D."/>
            <person name="Howarth C."/>
            <person name="Mehta T."/>
            <person name="Neiman D."/>
            <person name="Pearson M."/>
            <person name="Roberts A."/>
            <person name="Saif S."/>
            <person name="Shea T."/>
            <person name="Shenoy N."/>
            <person name="Sisk P."/>
            <person name="Stolte C."/>
            <person name="Sykes S."/>
            <person name="White J."/>
            <person name="Yandava C."/>
            <person name="Burger G."/>
            <person name="Gray M.W."/>
            <person name="Holland P.W.H."/>
            <person name="King N."/>
            <person name="Lang F.B.F."/>
            <person name="Roger A.J."/>
            <person name="Ruiz-Trillo I."/>
            <person name="Haas B."/>
            <person name="Nusbaum C."/>
            <person name="Birren B."/>
        </authorList>
    </citation>
    <scope>NUCLEOTIDE SEQUENCE [LARGE SCALE GENOMIC DNA]</scope>
    <source>
        <strain evidence="3 4">JP610</strain>
    </source>
</reference>
<dbReference type="OrthoDB" id="5399569at2759"/>
<accession>A0A0L0GDY6</accession>
<dbReference type="GO" id="GO:0004665">
    <property type="term" value="F:prephenate dehydrogenase (NADP+) activity"/>
    <property type="evidence" value="ECO:0007669"/>
    <property type="project" value="InterPro"/>
</dbReference>
<dbReference type="InterPro" id="IPR003099">
    <property type="entry name" value="Prephen_DH"/>
</dbReference>
<gene>
    <name evidence="3" type="ORF">SARC_00660</name>
</gene>
<dbReference type="GeneID" id="25901164"/>
<evidence type="ECO:0000313" key="3">
    <source>
        <dbReference type="EMBL" id="KNC87225.1"/>
    </source>
</evidence>
<sequence length="440" mass="48684">MTGTAPLKVGIIGLGDMGILYAKLFAGTGLTVVACDREERYAELKADLTEVENLEVVKDGFGVARLADLLIFSVETRVVDAVVKQYGPAVKYGCIVAGQTSVKGPEIDAFDKYLPSDVNVVTCHSLHGPGVSPVGQTMVVMRHRASDEAFDTAVSTYKMLGSKLVFMSCEEHDKVTADTQVATHLGFLAMGTAWMHMGLFPWEHAAFLGGVDNVKILMALRIYSMKSHVYSGLALLNKHAKRQALQYSKSVTALLQYMITENEEAFAKRIHEAGDAVFHNLSASTHEIRRESDLLLSDEVLGEYGLGVIPADQRTPNSHLSIIAMVDCWHQLGVNPYNNLACQTPVFRLRLGIAQYLFKDRALLDESIRCAVYAKEIRADDMEFHAAVREWVTIICKGDESAYEQQFNETRSFFEDKLVEGREASSRLISKLITAPQPKR</sequence>
<dbReference type="GO" id="GO:0006571">
    <property type="term" value="P:tyrosine biosynthetic process"/>
    <property type="evidence" value="ECO:0007669"/>
    <property type="project" value="InterPro"/>
</dbReference>
<dbReference type="Gene3D" id="3.40.50.720">
    <property type="entry name" value="NAD(P)-binding Rossmann-like Domain"/>
    <property type="match status" value="1"/>
</dbReference>
<dbReference type="SUPFAM" id="SSF48179">
    <property type="entry name" value="6-phosphogluconate dehydrogenase C-terminal domain-like"/>
    <property type="match status" value="2"/>
</dbReference>
<dbReference type="EMBL" id="KQ241618">
    <property type="protein sequence ID" value="KNC87225.1"/>
    <property type="molecule type" value="Genomic_DNA"/>
</dbReference>
<dbReference type="PANTHER" id="PTHR21363">
    <property type="entry name" value="PREPHENATE DEHYDROGENASE"/>
    <property type="match status" value="1"/>
</dbReference>
<dbReference type="InterPro" id="IPR008927">
    <property type="entry name" value="6-PGluconate_DH-like_C_sf"/>
</dbReference>
<dbReference type="GO" id="GO:0008977">
    <property type="term" value="F:prephenate dehydrogenase (NAD+) activity"/>
    <property type="evidence" value="ECO:0007669"/>
    <property type="project" value="InterPro"/>
</dbReference>
<name>A0A0L0GDY6_9EUKA</name>
<dbReference type="InterPro" id="IPR050812">
    <property type="entry name" value="Preph/Arog_dehydrog"/>
</dbReference>
<keyword evidence="1" id="KW-0560">Oxidoreductase</keyword>
<dbReference type="Gene3D" id="1.10.3660.10">
    <property type="entry name" value="6-phosphogluconate dehydrogenase C-terminal like domain"/>
    <property type="match status" value="2"/>
</dbReference>
<dbReference type="SUPFAM" id="SSF51735">
    <property type="entry name" value="NAD(P)-binding Rossmann-fold domains"/>
    <property type="match status" value="1"/>
</dbReference>
<evidence type="ECO:0000259" key="2">
    <source>
        <dbReference type="PROSITE" id="PS51176"/>
    </source>
</evidence>
<evidence type="ECO:0000313" key="4">
    <source>
        <dbReference type="Proteomes" id="UP000054560"/>
    </source>
</evidence>
<dbReference type="PROSITE" id="PS51176">
    <property type="entry name" value="PDH_ADH"/>
    <property type="match status" value="1"/>
</dbReference>
<dbReference type="InterPro" id="IPR036291">
    <property type="entry name" value="NAD(P)-bd_dom_sf"/>
</dbReference>
<dbReference type="PANTHER" id="PTHR21363:SF0">
    <property type="entry name" value="PREPHENATE DEHYDROGENASE [NADP(+)]"/>
    <property type="match status" value="1"/>
</dbReference>
<dbReference type="GO" id="GO:0070403">
    <property type="term" value="F:NAD+ binding"/>
    <property type="evidence" value="ECO:0007669"/>
    <property type="project" value="TreeGrafter"/>
</dbReference>
<dbReference type="RefSeq" id="XP_014161127.1">
    <property type="nucleotide sequence ID" value="XM_014305652.1"/>
</dbReference>
<keyword evidence="4" id="KW-1185">Reference proteome</keyword>
<dbReference type="Proteomes" id="UP000054560">
    <property type="component" value="Unassembled WGS sequence"/>
</dbReference>
<organism evidence="3 4">
    <name type="scientific">Sphaeroforma arctica JP610</name>
    <dbReference type="NCBI Taxonomy" id="667725"/>
    <lineage>
        <taxon>Eukaryota</taxon>
        <taxon>Ichthyosporea</taxon>
        <taxon>Ichthyophonida</taxon>
        <taxon>Sphaeroforma</taxon>
    </lineage>
</organism>
<dbReference type="STRING" id="667725.A0A0L0GDY6"/>
<feature type="domain" description="Prephenate/arogenate dehydrogenase" evidence="2">
    <location>
        <begin position="7"/>
        <end position="288"/>
    </location>
</feature>
<dbReference type="eggNOG" id="KOG2380">
    <property type="taxonomic scope" value="Eukaryota"/>
</dbReference>
<proteinExistence type="predicted"/>
<evidence type="ECO:0000256" key="1">
    <source>
        <dbReference type="ARBA" id="ARBA00023002"/>
    </source>
</evidence>
<protein>
    <recommendedName>
        <fullName evidence="2">Prephenate/arogenate dehydrogenase domain-containing protein</fullName>
    </recommendedName>
</protein>
<dbReference type="AlphaFoldDB" id="A0A0L0GDY6"/>